<dbReference type="RefSeq" id="WP_154517091.1">
    <property type="nucleotide sequence ID" value="NZ_VUMT01000003.1"/>
</dbReference>
<dbReference type="InterPro" id="IPR020542">
    <property type="entry name" value="Asp_carbamoyltrfase_reg_C"/>
</dbReference>
<proteinExistence type="predicted"/>
<dbReference type="PANTHER" id="PTHR35805">
    <property type="entry name" value="ASPARTATE CARBAMOYLTRANSFERASE REGULATORY CHAIN"/>
    <property type="match status" value="1"/>
</dbReference>
<dbReference type="GO" id="GO:0009347">
    <property type="term" value="C:aspartate carbamoyltransferase complex"/>
    <property type="evidence" value="ECO:0007669"/>
    <property type="project" value="InterPro"/>
</dbReference>
<dbReference type="PANTHER" id="PTHR35805:SF1">
    <property type="entry name" value="ASPARTATE CARBAMOYLTRANSFERASE REGULATORY CHAIN"/>
    <property type="match status" value="1"/>
</dbReference>
<dbReference type="Pfam" id="PF01948">
    <property type="entry name" value="PyrI"/>
    <property type="match status" value="1"/>
</dbReference>
<evidence type="ECO:0000256" key="2">
    <source>
        <dbReference type="ARBA" id="ARBA00022833"/>
    </source>
</evidence>
<dbReference type="Pfam" id="PF02748">
    <property type="entry name" value="PyrI_C"/>
    <property type="match status" value="1"/>
</dbReference>
<gene>
    <name evidence="6" type="ORF">FYJ58_03110</name>
</gene>
<accession>A0A6L5XWF8</accession>
<dbReference type="InterPro" id="IPR002801">
    <property type="entry name" value="Asp_carbamoylTrfase_reg"/>
</dbReference>
<keyword evidence="1" id="KW-0479">Metal-binding</keyword>
<dbReference type="Gene3D" id="3.30.70.140">
    <property type="entry name" value="Aspartate carbamoyltransferase regulatory subunit, N-terminal domain"/>
    <property type="match status" value="1"/>
</dbReference>
<evidence type="ECO:0000256" key="1">
    <source>
        <dbReference type="ARBA" id="ARBA00022723"/>
    </source>
</evidence>
<dbReference type="Proteomes" id="UP000482209">
    <property type="component" value="Unassembled WGS sequence"/>
</dbReference>
<reference evidence="6 7" key="1">
    <citation type="submission" date="2019-08" db="EMBL/GenBank/DDBJ databases">
        <title>In-depth cultivation of the pig gut microbiome towards novel bacterial diversity and tailored functional studies.</title>
        <authorList>
            <person name="Wylensek D."/>
            <person name="Hitch T.C.A."/>
            <person name="Clavel T."/>
        </authorList>
    </citation>
    <scope>NUCLEOTIDE SEQUENCE [LARGE SCALE GENOMIC DNA]</scope>
    <source>
        <strain evidence="6 7">WCA-693-APC-MOT-I</strain>
    </source>
</reference>
<keyword evidence="3" id="KW-0665">Pyrimidine biosynthesis</keyword>
<comment type="caution">
    <text evidence="6">The sequence shown here is derived from an EMBL/GenBank/DDBJ whole genome shotgun (WGS) entry which is preliminary data.</text>
</comment>
<feature type="domain" description="Aspartate carbamoyltransferase regulatory subunit N-terminal" evidence="4">
    <location>
        <begin position="2"/>
        <end position="90"/>
    </location>
</feature>
<dbReference type="GO" id="GO:0006221">
    <property type="term" value="P:pyrimidine nucleotide biosynthetic process"/>
    <property type="evidence" value="ECO:0007669"/>
    <property type="project" value="UniProtKB-KW"/>
</dbReference>
<keyword evidence="2" id="KW-0862">Zinc</keyword>
<evidence type="ECO:0000313" key="7">
    <source>
        <dbReference type="Proteomes" id="UP000482209"/>
    </source>
</evidence>
<dbReference type="InterPro" id="IPR036793">
    <property type="entry name" value="Asp_carbatrfase_reg_N_sf"/>
</dbReference>
<dbReference type="GO" id="GO:0006207">
    <property type="term" value="P:'de novo' pyrimidine nucleobase biosynthetic process"/>
    <property type="evidence" value="ECO:0007669"/>
    <property type="project" value="InterPro"/>
</dbReference>
<keyword evidence="6" id="KW-0808">Transferase</keyword>
<keyword evidence="7" id="KW-1185">Reference proteome</keyword>
<dbReference type="GO" id="GO:0046872">
    <property type="term" value="F:metal ion binding"/>
    <property type="evidence" value="ECO:0007669"/>
    <property type="project" value="UniProtKB-KW"/>
</dbReference>
<dbReference type="GO" id="GO:0016740">
    <property type="term" value="F:transferase activity"/>
    <property type="evidence" value="ECO:0007669"/>
    <property type="project" value="UniProtKB-KW"/>
</dbReference>
<dbReference type="NCBIfam" id="NF002063">
    <property type="entry name" value="PRK00893.1-3"/>
    <property type="match status" value="1"/>
</dbReference>
<dbReference type="Gene3D" id="2.30.30.20">
    <property type="entry name" value="Aspartate carbamoyltransferase regulatory subunit, C-terminal domain"/>
    <property type="match status" value="1"/>
</dbReference>
<evidence type="ECO:0000313" key="6">
    <source>
        <dbReference type="EMBL" id="MSS62867.1"/>
    </source>
</evidence>
<sequence length="140" mass="15872">MLKVDSIEKGIVLDHIKAGKAMQIYKYLNLDNLDCSVAIIKNVKSNKLGAKDIIKINDNIDINLDVLGYIDPNITVNIIEDNKTVEKKRLELPEKIVNVAKCKNPRCITSIEQELDHVFKLVDKENGVYRCLYCDQKAGK</sequence>
<dbReference type="InterPro" id="IPR020545">
    <property type="entry name" value="Asp_carbamoyltransf_reg_N"/>
</dbReference>
<dbReference type="SUPFAM" id="SSF57825">
    <property type="entry name" value="Aspartate carbamoyltransferase, Regulatory-chain, C-terminal domain"/>
    <property type="match status" value="1"/>
</dbReference>
<dbReference type="EMBL" id="VUMT01000003">
    <property type="protein sequence ID" value="MSS62867.1"/>
    <property type="molecule type" value="Genomic_DNA"/>
</dbReference>
<evidence type="ECO:0000259" key="4">
    <source>
        <dbReference type="Pfam" id="PF01948"/>
    </source>
</evidence>
<feature type="domain" description="Aspartate carbamoyltransferase regulatory subunit C-terminal" evidence="5">
    <location>
        <begin position="95"/>
        <end position="137"/>
    </location>
</feature>
<evidence type="ECO:0000259" key="5">
    <source>
        <dbReference type="Pfam" id="PF02748"/>
    </source>
</evidence>
<dbReference type="SUPFAM" id="SSF54893">
    <property type="entry name" value="Aspartate carbamoyltransferase, Regulatory-chain, N-terminal domain"/>
    <property type="match status" value="1"/>
</dbReference>
<dbReference type="AlphaFoldDB" id="A0A6L5XWF8"/>
<protein>
    <submittedName>
        <fullName evidence="6">Aspartate carbamoyltransferase regulatory subunit</fullName>
    </submittedName>
</protein>
<evidence type="ECO:0000256" key="3">
    <source>
        <dbReference type="ARBA" id="ARBA00022975"/>
    </source>
</evidence>
<name>A0A6L5XWF8_9FIRM</name>
<organism evidence="6 7">
    <name type="scientific">Velocimicrobium porci</name>
    <dbReference type="NCBI Taxonomy" id="2606634"/>
    <lineage>
        <taxon>Bacteria</taxon>
        <taxon>Bacillati</taxon>
        <taxon>Bacillota</taxon>
        <taxon>Clostridia</taxon>
        <taxon>Lachnospirales</taxon>
        <taxon>Lachnospiraceae</taxon>
        <taxon>Velocimicrobium</taxon>
    </lineage>
</organism>
<dbReference type="InterPro" id="IPR036792">
    <property type="entry name" value="Asp_carbatrfase_reg_C_sf"/>
</dbReference>